<evidence type="ECO:0000256" key="2">
    <source>
        <dbReference type="ARBA" id="ARBA00022576"/>
    </source>
</evidence>
<evidence type="ECO:0000256" key="1">
    <source>
        <dbReference type="ARBA" id="ARBA00001933"/>
    </source>
</evidence>
<evidence type="ECO:0000313" key="6">
    <source>
        <dbReference type="EMBL" id="MFC0082984.1"/>
    </source>
</evidence>
<dbReference type="GO" id="GO:0008483">
    <property type="term" value="F:transaminase activity"/>
    <property type="evidence" value="ECO:0007669"/>
    <property type="project" value="UniProtKB-KW"/>
</dbReference>
<dbReference type="Proteomes" id="UP001589788">
    <property type="component" value="Unassembled WGS sequence"/>
</dbReference>
<comment type="similarity">
    <text evidence="4">Belongs to the class-I pyridoxal-phosphate-dependent aminotransferase family.</text>
</comment>
<dbReference type="Pfam" id="PF00155">
    <property type="entry name" value="Aminotran_1_2"/>
    <property type="match status" value="1"/>
</dbReference>
<dbReference type="PANTHER" id="PTHR42832">
    <property type="entry name" value="AMINO ACID AMINOTRANSFERASE"/>
    <property type="match status" value="1"/>
</dbReference>
<keyword evidence="2 4" id="KW-0032">Aminotransferase</keyword>
<dbReference type="PANTHER" id="PTHR42832:SF3">
    <property type="entry name" value="L-GLUTAMINE--4-(METHYLSULFANYL)-2-OXOBUTANOATE AMINOTRANSFERASE"/>
    <property type="match status" value="1"/>
</dbReference>
<evidence type="ECO:0000259" key="5">
    <source>
        <dbReference type="Pfam" id="PF00155"/>
    </source>
</evidence>
<dbReference type="InterPro" id="IPR050881">
    <property type="entry name" value="LL-DAP_aminotransferase"/>
</dbReference>
<dbReference type="SUPFAM" id="SSF53383">
    <property type="entry name" value="PLP-dependent transferases"/>
    <property type="match status" value="1"/>
</dbReference>
<evidence type="ECO:0000313" key="7">
    <source>
        <dbReference type="Proteomes" id="UP001589788"/>
    </source>
</evidence>
<reference evidence="6 7" key="1">
    <citation type="submission" date="2024-09" db="EMBL/GenBank/DDBJ databases">
        <authorList>
            <person name="Sun Q."/>
            <person name="Mori K."/>
        </authorList>
    </citation>
    <scope>NUCLEOTIDE SEQUENCE [LARGE SCALE GENOMIC DNA]</scope>
    <source>
        <strain evidence="6 7">JCM 15389</strain>
    </source>
</reference>
<keyword evidence="3 4" id="KW-0808">Transferase</keyword>
<keyword evidence="7" id="KW-1185">Reference proteome</keyword>
<dbReference type="InterPro" id="IPR015421">
    <property type="entry name" value="PyrdxlP-dep_Trfase_major"/>
</dbReference>
<dbReference type="InterPro" id="IPR015424">
    <property type="entry name" value="PyrdxlP-dep_Trfase"/>
</dbReference>
<organism evidence="6 7">
    <name type="scientific">Aciditerrimonas ferrireducens</name>
    <dbReference type="NCBI Taxonomy" id="667306"/>
    <lineage>
        <taxon>Bacteria</taxon>
        <taxon>Bacillati</taxon>
        <taxon>Actinomycetota</taxon>
        <taxon>Acidimicrobiia</taxon>
        <taxon>Acidimicrobiales</taxon>
        <taxon>Acidimicrobiaceae</taxon>
        <taxon>Aciditerrimonas</taxon>
    </lineage>
</organism>
<dbReference type="PROSITE" id="PS00105">
    <property type="entry name" value="AA_TRANSFER_CLASS_1"/>
    <property type="match status" value="1"/>
</dbReference>
<sequence length="296" mass="31156">MSALEPYPYDRLAELQGLAAAHPEGAVDLSIGTPCDPPPEVVEAALARAEGLPGYPPSAGTPEARAAAADWMARRFDVRVEPGQVGLCVGTKELVATVPWLLRQRRPERDLVLCPAVAYPTYAMGARLAGCRVLAIPEGPGGRPNWGALSSETLRRALLIWVNSPANPSGALTDLEEAAAFARAAGVPLFSDECYVELTWQGPPRTVLAGGAEGVVAVHSLSKRSNLAGLRVGCFAGDPGLVGELVQLRRHLGMMVPAPAQAAAVAAWADDEHVALQRDRYRRRLERLAGALGAAG</sequence>
<comment type="cofactor">
    <cofactor evidence="1 4">
        <name>pyridoxal 5'-phosphate</name>
        <dbReference type="ChEBI" id="CHEBI:597326"/>
    </cofactor>
</comment>
<dbReference type="EMBL" id="JBHLYQ010000208">
    <property type="protein sequence ID" value="MFC0082984.1"/>
    <property type="molecule type" value="Genomic_DNA"/>
</dbReference>
<dbReference type="InterPro" id="IPR004838">
    <property type="entry name" value="NHTrfase_class1_PyrdxlP-BS"/>
</dbReference>
<gene>
    <name evidence="6" type="ORF">ACFFRE_12680</name>
</gene>
<protein>
    <recommendedName>
        <fullName evidence="4">Aminotransferase</fullName>
        <ecNumber evidence="4">2.6.1.-</ecNumber>
    </recommendedName>
</protein>
<feature type="non-terminal residue" evidence="6">
    <location>
        <position position="296"/>
    </location>
</feature>
<name>A0ABV6C5L0_9ACTN</name>
<dbReference type="InterPro" id="IPR004839">
    <property type="entry name" value="Aminotransferase_I/II_large"/>
</dbReference>
<proteinExistence type="inferred from homology"/>
<evidence type="ECO:0000256" key="3">
    <source>
        <dbReference type="ARBA" id="ARBA00022679"/>
    </source>
</evidence>
<comment type="caution">
    <text evidence="6">The sequence shown here is derived from an EMBL/GenBank/DDBJ whole genome shotgun (WGS) entry which is preliminary data.</text>
</comment>
<evidence type="ECO:0000256" key="4">
    <source>
        <dbReference type="RuleBase" id="RU000481"/>
    </source>
</evidence>
<dbReference type="RefSeq" id="WP_377790706.1">
    <property type="nucleotide sequence ID" value="NZ_JBHLYQ010000208.1"/>
</dbReference>
<dbReference type="CDD" id="cd00609">
    <property type="entry name" value="AAT_like"/>
    <property type="match status" value="1"/>
</dbReference>
<dbReference type="EC" id="2.6.1.-" evidence="4"/>
<dbReference type="Gene3D" id="3.40.640.10">
    <property type="entry name" value="Type I PLP-dependent aspartate aminotransferase-like (Major domain)"/>
    <property type="match status" value="1"/>
</dbReference>
<dbReference type="Gene3D" id="3.90.1150.10">
    <property type="entry name" value="Aspartate Aminotransferase, domain 1"/>
    <property type="match status" value="1"/>
</dbReference>
<accession>A0ABV6C5L0</accession>
<feature type="domain" description="Aminotransferase class I/classII large" evidence="5">
    <location>
        <begin position="27"/>
        <end position="295"/>
    </location>
</feature>
<dbReference type="InterPro" id="IPR015422">
    <property type="entry name" value="PyrdxlP-dep_Trfase_small"/>
</dbReference>